<keyword evidence="1" id="KW-0812">Transmembrane</keyword>
<keyword evidence="3" id="KW-1185">Reference proteome</keyword>
<evidence type="ECO:0000313" key="2">
    <source>
        <dbReference type="EMBL" id="MFB9106176.1"/>
    </source>
</evidence>
<gene>
    <name evidence="2" type="ORF">ACFFU1_14830</name>
</gene>
<proteinExistence type="predicted"/>
<sequence length="91" mass="10379">MPANKKHLSSPFQRFAKITAGFIGGYIVTQVFHMFLVVFWNAPNTLITIRYAGIILWTVLLVVAFLGKNGLKIWAIYLLISLVFLSLIYFK</sequence>
<evidence type="ECO:0000256" key="1">
    <source>
        <dbReference type="SAM" id="Phobius"/>
    </source>
</evidence>
<feature type="transmembrane region" description="Helical" evidence="1">
    <location>
        <begin position="48"/>
        <end position="66"/>
    </location>
</feature>
<accession>A0ABV5H2Q3</accession>
<feature type="transmembrane region" description="Helical" evidence="1">
    <location>
        <begin position="20"/>
        <end position="42"/>
    </location>
</feature>
<evidence type="ECO:0000313" key="3">
    <source>
        <dbReference type="Proteomes" id="UP001589590"/>
    </source>
</evidence>
<dbReference type="RefSeq" id="WP_290267693.1">
    <property type="nucleotide sequence ID" value="NZ_JAUFQP010000001.1"/>
</dbReference>
<keyword evidence="1" id="KW-0472">Membrane</keyword>
<comment type="caution">
    <text evidence="2">The sequence shown here is derived from an EMBL/GenBank/DDBJ whole genome shotgun (WGS) entry which is preliminary data.</text>
</comment>
<dbReference type="EMBL" id="JBHMFA010000015">
    <property type="protein sequence ID" value="MFB9106176.1"/>
    <property type="molecule type" value="Genomic_DNA"/>
</dbReference>
<reference evidence="2 3" key="1">
    <citation type="submission" date="2024-09" db="EMBL/GenBank/DDBJ databases">
        <authorList>
            <person name="Sun Q."/>
            <person name="Mori K."/>
        </authorList>
    </citation>
    <scope>NUCLEOTIDE SEQUENCE [LARGE SCALE GENOMIC DNA]</scope>
    <source>
        <strain evidence="2 3">CECT 8300</strain>
    </source>
</reference>
<protein>
    <submittedName>
        <fullName evidence="2">Uncharacterized protein</fullName>
    </submittedName>
</protein>
<dbReference type="Proteomes" id="UP001589590">
    <property type="component" value="Unassembled WGS sequence"/>
</dbReference>
<organism evidence="2 3">
    <name type="scientific">Algibacter miyuki</name>
    <dbReference type="NCBI Taxonomy" id="1306933"/>
    <lineage>
        <taxon>Bacteria</taxon>
        <taxon>Pseudomonadati</taxon>
        <taxon>Bacteroidota</taxon>
        <taxon>Flavobacteriia</taxon>
        <taxon>Flavobacteriales</taxon>
        <taxon>Flavobacteriaceae</taxon>
        <taxon>Algibacter</taxon>
    </lineage>
</organism>
<feature type="transmembrane region" description="Helical" evidence="1">
    <location>
        <begin position="73"/>
        <end position="90"/>
    </location>
</feature>
<name>A0ABV5H2Q3_9FLAO</name>
<keyword evidence="1" id="KW-1133">Transmembrane helix</keyword>